<protein>
    <recommendedName>
        <fullName evidence="9">EF-hand domain-containing protein</fullName>
    </recommendedName>
</protein>
<evidence type="ECO:0000313" key="8">
    <source>
        <dbReference type="Proteomes" id="UP000229782"/>
    </source>
</evidence>
<evidence type="ECO:0000256" key="3">
    <source>
        <dbReference type="ARBA" id="ARBA00022729"/>
    </source>
</evidence>
<keyword evidence="6" id="KW-0472">Membrane</keyword>
<dbReference type="AlphaFoldDB" id="A0A2H0N273"/>
<dbReference type="EMBL" id="PCWM01000061">
    <property type="protein sequence ID" value="PIR03002.1"/>
    <property type="molecule type" value="Genomic_DNA"/>
</dbReference>
<gene>
    <name evidence="7" type="ORF">COV60_02635</name>
</gene>
<dbReference type="InterPro" id="IPR018247">
    <property type="entry name" value="EF_Hand_1_Ca_BS"/>
</dbReference>
<dbReference type="SUPFAM" id="SSF103647">
    <property type="entry name" value="TSP type-3 repeat"/>
    <property type="match status" value="1"/>
</dbReference>
<dbReference type="Proteomes" id="UP000229782">
    <property type="component" value="Unassembled WGS sequence"/>
</dbReference>
<sequence length="298" mass="31367">MFDDQSQSGAGAVPPNLPFGEPEDIFADVTPLPEDAQGDPILVSNVSAPTIPPVEIKTALSAGILKPRGGEEDVPEEKLPGVSPEPLAPRMFEQPSSSSPRTQAPSPLQQNSSHTLPTDAPELYAIKEPRASKGIITVIVVVVVMFVLGGGGAFIYSAFIASPRNIGVVPADIPNENTNLFQETYEDTISADENAEDVMVTESLPETSDVLFGGLVDSDADGLDDEREAGLGTDPAHWDSDGDELSDGDEVIIWKTDPLNPDTDGDGYLDGAEIKSGYNPAGPGKIFEPPISTVTTTI</sequence>
<keyword evidence="6" id="KW-0812">Transmembrane</keyword>
<feature type="compositionally biased region" description="Basic and acidic residues" evidence="5">
    <location>
        <begin position="68"/>
        <end position="79"/>
    </location>
</feature>
<dbReference type="PANTHER" id="PTHR37467:SF1">
    <property type="entry name" value="EXPORTED CALCIUM-BINDING GLYCOPROTEIN"/>
    <property type="match status" value="1"/>
</dbReference>
<evidence type="ECO:0008006" key="9">
    <source>
        <dbReference type="Google" id="ProtNLM"/>
    </source>
</evidence>
<feature type="transmembrane region" description="Helical" evidence="6">
    <location>
        <begin position="135"/>
        <end position="159"/>
    </location>
</feature>
<evidence type="ECO:0000256" key="2">
    <source>
        <dbReference type="ARBA" id="ARBA00022525"/>
    </source>
</evidence>
<evidence type="ECO:0000256" key="4">
    <source>
        <dbReference type="ARBA" id="ARBA00022837"/>
    </source>
</evidence>
<dbReference type="GO" id="GO:0005509">
    <property type="term" value="F:calcium ion binding"/>
    <property type="evidence" value="ECO:0007669"/>
    <property type="project" value="InterPro"/>
</dbReference>
<evidence type="ECO:0000256" key="6">
    <source>
        <dbReference type="SAM" id="Phobius"/>
    </source>
</evidence>
<keyword evidence="2" id="KW-0964">Secreted</keyword>
<evidence type="ECO:0000256" key="5">
    <source>
        <dbReference type="SAM" id="MobiDB-lite"/>
    </source>
</evidence>
<keyword evidence="3" id="KW-0732">Signal</keyword>
<reference evidence="7 8" key="1">
    <citation type="submission" date="2017-09" db="EMBL/GenBank/DDBJ databases">
        <title>Depth-based differentiation of microbial function through sediment-hosted aquifers and enrichment of novel symbionts in the deep terrestrial subsurface.</title>
        <authorList>
            <person name="Probst A.J."/>
            <person name="Ladd B."/>
            <person name="Jarett J.K."/>
            <person name="Geller-Mcgrath D.E."/>
            <person name="Sieber C.M."/>
            <person name="Emerson J.B."/>
            <person name="Anantharaman K."/>
            <person name="Thomas B.C."/>
            <person name="Malmstrom R."/>
            <person name="Stieglmeier M."/>
            <person name="Klingl A."/>
            <person name="Woyke T."/>
            <person name="Ryan C.M."/>
            <person name="Banfield J.F."/>
        </authorList>
    </citation>
    <scope>NUCLEOTIDE SEQUENCE [LARGE SCALE GENOMIC DNA]</scope>
    <source>
        <strain evidence="7">CG11_big_fil_rev_8_21_14_0_20_43_7</strain>
    </source>
</reference>
<evidence type="ECO:0000256" key="1">
    <source>
        <dbReference type="ARBA" id="ARBA00004613"/>
    </source>
</evidence>
<organism evidence="7 8">
    <name type="scientific">Candidatus Magasanikbacteria bacterium CG11_big_fil_rev_8_21_14_0_20_43_7</name>
    <dbReference type="NCBI Taxonomy" id="1974654"/>
    <lineage>
        <taxon>Bacteria</taxon>
        <taxon>Candidatus Magasanikiibacteriota</taxon>
    </lineage>
</organism>
<keyword evidence="4" id="KW-0106">Calcium</keyword>
<dbReference type="InterPro" id="IPR028974">
    <property type="entry name" value="TSP_type-3_rpt"/>
</dbReference>
<comment type="caution">
    <text evidence="7">The sequence shown here is derived from an EMBL/GenBank/DDBJ whole genome shotgun (WGS) entry which is preliminary data.</text>
</comment>
<dbReference type="PANTHER" id="PTHR37467">
    <property type="entry name" value="EXPORTED CALCIUM-BINDING GLYCOPROTEIN-RELATED"/>
    <property type="match status" value="1"/>
</dbReference>
<feature type="region of interest" description="Disordered" evidence="5">
    <location>
        <begin position="66"/>
        <end position="117"/>
    </location>
</feature>
<feature type="region of interest" description="Disordered" evidence="5">
    <location>
        <begin position="1"/>
        <end position="46"/>
    </location>
</feature>
<dbReference type="InterPro" id="IPR059100">
    <property type="entry name" value="TSP3_bac"/>
</dbReference>
<comment type="subcellular location">
    <subcellularLocation>
        <location evidence="1">Secreted</location>
    </subcellularLocation>
</comment>
<feature type="compositionally biased region" description="Polar residues" evidence="5">
    <location>
        <begin position="94"/>
        <end position="116"/>
    </location>
</feature>
<feature type="region of interest" description="Disordered" evidence="5">
    <location>
        <begin position="222"/>
        <end position="244"/>
    </location>
</feature>
<evidence type="ECO:0000313" key="7">
    <source>
        <dbReference type="EMBL" id="PIR03002.1"/>
    </source>
</evidence>
<accession>A0A2H0N273</accession>
<name>A0A2H0N273_9BACT</name>
<dbReference type="InterPro" id="IPR053180">
    <property type="entry name" value="Ca-binding_acidic-repeat"/>
</dbReference>
<dbReference type="Pfam" id="PF18884">
    <property type="entry name" value="TSP3_bac"/>
    <property type="match status" value="3"/>
</dbReference>
<dbReference type="PROSITE" id="PS00018">
    <property type="entry name" value="EF_HAND_1"/>
    <property type="match status" value="1"/>
</dbReference>
<keyword evidence="6" id="KW-1133">Transmembrane helix</keyword>
<proteinExistence type="predicted"/>